<evidence type="ECO:0000256" key="29">
    <source>
        <dbReference type="ARBA" id="ARBA00068055"/>
    </source>
</evidence>
<feature type="domain" description="C2H2-type" evidence="34">
    <location>
        <begin position="140"/>
        <end position="169"/>
    </location>
</feature>
<keyword evidence="22" id="KW-0010">Activator</keyword>
<keyword evidence="24" id="KW-0539">Nucleus</keyword>
<dbReference type="GO" id="GO:0003725">
    <property type="term" value="F:double-stranded RNA binding"/>
    <property type="evidence" value="ECO:0007669"/>
    <property type="project" value="InterPro"/>
</dbReference>
<dbReference type="FunFam" id="3.30.160.60:FF:000072">
    <property type="entry name" value="zinc finger protein 143 isoform X1"/>
    <property type="match status" value="1"/>
</dbReference>
<comment type="catalytic activity">
    <reaction evidence="25">
        <text>L-threonine + hydrogencarbonate + ATP = L-threonylcarbamoyladenylate + diphosphate + H2O</text>
        <dbReference type="Rhea" id="RHEA:36407"/>
        <dbReference type="ChEBI" id="CHEBI:15377"/>
        <dbReference type="ChEBI" id="CHEBI:17544"/>
        <dbReference type="ChEBI" id="CHEBI:30616"/>
        <dbReference type="ChEBI" id="CHEBI:33019"/>
        <dbReference type="ChEBI" id="CHEBI:57926"/>
        <dbReference type="ChEBI" id="CHEBI:73682"/>
        <dbReference type="EC" id="2.7.7.87"/>
    </reaction>
</comment>
<dbReference type="Pfam" id="PF01300">
    <property type="entry name" value="Sua5_yciO_yrdC"/>
    <property type="match status" value="1"/>
</dbReference>
<dbReference type="EC" id="2.7.7.87" evidence="6"/>
<protein>
    <recommendedName>
        <fullName evidence="29">Metal regulatory transcription factor 1</fullName>
        <ecNumber evidence="6">2.7.7.87</ecNumber>
    </recommendedName>
    <alternativeName>
        <fullName evidence="31">MRE-binding transcription factor</fullName>
    </alternativeName>
    <alternativeName>
        <fullName evidence="7">Threonylcarbamoyl-AMP synthase</fullName>
    </alternativeName>
    <alternativeName>
        <fullName evidence="30">Transcription factor MTF-1</fullName>
    </alternativeName>
</protein>
<feature type="region of interest" description="Disordered" evidence="33">
    <location>
        <begin position="423"/>
        <end position="468"/>
    </location>
</feature>
<evidence type="ECO:0000256" key="23">
    <source>
        <dbReference type="ARBA" id="ARBA00023163"/>
    </source>
</evidence>
<dbReference type="Proteomes" id="UP000052978">
    <property type="component" value="Unassembled WGS sequence"/>
</dbReference>
<dbReference type="GO" id="GO:0010038">
    <property type="term" value="P:response to metal ion"/>
    <property type="evidence" value="ECO:0007669"/>
    <property type="project" value="UniProtKB-ARBA"/>
</dbReference>
<organism evidence="36 37">
    <name type="scientific">Myotis brandtii</name>
    <name type="common">Brandt's bat</name>
    <dbReference type="NCBI Taxonomy" id="109478"/>
    <lineage>
        <taxon>Eukaryota</taxon>
        <taxon>Metazoa</taxon>
        <taxon>Chordata</taxon>
        <taxon>Craniata</taxon>
        <taxon>Vertebrata</taxon>
        <taxon>Euteleostomi</taxon>
        <taxon>Mammalia</taxon>
        <taxon>Eutheria</taxon>
        <taxon>Laurasiatheria</taxon>
        <taxon>Chiroptera</taxon>
        <taxon>Yangochiroptera</taxon>
        <taxon>Vespertilionidae</taxon>
        <taxon>Myotis</taxon>
    </lineage>
</organism>
<dbReference type="PROSITE" id="PS00028">
    <property type="entry name" value="ZINC_FINGER_C2H2_1"/>
    <property type="match status" value="6"/>
</dbReference>
<evidence type="ECO:0000259" key="34">
    <source>
        <dbReference type="PROSITE" id="PS50157"/>
    </source>
</evidence>
<feature type="domain" description="C2H2-type" evidence="34">
    <location>
        <begin position="289"/>
        <end position="318"/>
    </location>
</feature>
<evidence type="ECO:0000256" key="21">
    <source>
        <dbReference type="ARBA" id="ARBA00023136"/>
    </source>
</evidence>
<dbReference type="InterPro" id="IPR036236">
    <property type="entry name" value="Znf_C2H2_sf"/>
</dbReference>
<feature type="region of interest" description="Disordered" evidence="33">
    <location>
        <begin position="648"/>
        <end position="711"/>
    </location>
</feature>
<dbReference type="PROSITE" id="PS51163">
    <property type="entry name" value="YRDC"/>
    <property type="match status" value="1"/>
</dbReference>
<evidence type="ECO:0000256" key="25">
    <source>
        <dbReference type="ARBA" id="ARBA00048366"/>
    </source>
</evidence>
<evidence type="ECO:0000256" key="13">
    <source>
        <dbReference type="ARBA" id="ARBA00022737"/>
    </source>
</evidence>
<evidence type="ECO:0000256" key="6">
    <source>
        <dbReference type="ARBA" id="ARBA00012584"/>
    </source>
</evidence>
<dbReference type="eggNOG" id="KOG1721">
    <property type="taxonomic scope" value="Eukaryota"/>
</dbReference>
<dbReference type="GO" id="GO:0000978">
    <property type="term" value="F:RNA polymerase II cis-regulatory region sequence-specific DNA binding"/>
    <property type="evidence" value="ECO:0007669"/>
    <property type="project" value="UniProtKB-ARBA"/>
</dbReference>
<comment type="subcellular location">
    <subcellularLocation>
        <location evidence="3">Cell membrane</location>
        <topology evidence="3">Peripheral membrane protein</topology>
    </subcellularLocation>
    <subcellularLocation>
        <location evidence="4">Cytoplasm</location>
    </subcellularLocation>
    <subcellularLocation>
        <location evidence="2">Mitochondrion</location>
    </subcellularLocation>
    <subcellularLocation>
        <location evidence="1">Nucleus</location>
    </subcellularLocation>
</comment>
<evidence type="ECO:0000259" key="35">
    <source>
        <dbReference type="PROSITE" id="PS51163"/>
    </source>
</evidence>
<accession>S7MX67</accession>
<comment type="function">
    <text evidence="26">Zinc-dependent transcriptional regulator of cellular adaption to conditions of exposure to heavy metals. Binds to metal responsive elements (MRE) in promoters and activates the transcription of metallothionein genes like metallothionein-2/MT2A. Also regulates the expression of metalloproteases in response to intracellular zinc and functions as a catabolic regulator of cartilages.</text>
</comment>
<proteinExistence type="inferred from homology"/>
<feature type="compositionally biased region" description="Low complexity" evidence="33">
    <location>
        <begin position="685"/>
        <end position="698"/>
    </location>
</feature>
<keyword evidence="17" id="KW-0007">Acetylation</keyword>
<evidence type="ECO:0000256" key="19">
    <source>
        <dbReference type="ARBA" id="ARBA00023125"/>
    </source>
</evidence>
<keyword evidence="18" id="KW-0805">Transcription regulation</keyword>
<name>S7MX67_MYOBR</name>
<evidence type="ECO:0000256" key="17">
    <source>
        <dbReference type="ARBA" id="ARBA00022990"/>
    </source>
</evidence>
<evidence type="ECO:0000256" key="15">
    <source>
        <dbReference type="ARBA" id="ARBA00022833"/>
    </source>
</evidence>
<evidence type="ECO:0000256" key="8">
    <source>
        <dbReference type="ARBA" id="ARBA00022475"/>
    </source>
</evidence>
<dbReference type="FunFam" id="3.30.160.60:FF:000397">
    <property type="entry name" value="Metal regulatory transcription factor 1"/>
    <property type="match status" value="1"/>
</dbReference>
<dbReference type="InterPro" id="IPR017945">
    <property type="entry name" value="DHBP_synth_RibB-like_a/b_dom"/>
</dbReference>
<evidence type="ECO:0000256" key="9">
    <source>
        <dbReference type="ARBA" id="ARBA00022490"/>
    </source>
</evidence>
<evidence type="ECO:0000256" key="18">
    <source>
        <dbReference type="ARBA" id="ARBA00023015"/>
    </source>
</evidence>
<evidence type="ECO:0000256" key="5">
    <source>
        <dbReference type="ARBA" id="ARBA00007663"/>
    </source>
</evidence>
<dbReference type="EMBL" id="KE162671">
    <property type="protein sequence ID" value="EPQ09221.1"/>
    <property type="molecule type" value="Genomic_DNA"/>
</dbReference>
<dbReference type="Gene3D" id="3.30.160.60">
    <property type="entry name" value="Classic Zinc Finger"/>
    <property type="match status" value="6"/>
</dbReference>
<dbReference type="GO" id="GO:0061710">
    <property type="term" value="F:L-threonylcarbamoyladenylate synthase"/>
    <property type="evidence" value="ECO:0007669"/>
    <property type="project" value="UniProtKB-EC"/>
</dbReference>
<dbReference type="AlphaFoldDB" id="S7MX67"/>
<dbReference type="GO" id="GO:0005654">
    <property type="term" value="C:nucleoplasm"/>
    <property type="evidence" value="ECO:0007669"/>
    <property type="project" value="UniProtKB-ARBA"/>
</dbReference>
<evidence type="ECO:0000313" key="37">
    <source>
        <dbReference type="Proteomes" id="UP000052978"/>
    </source>
</evidence>
<evidence type="ECO:0000256" key="27">
    <source>
        <dbReference type="ARBA" id="ARBA00058524"/>
    </source>
</evidence>
<comment type="subunit">
    <text evidence="28">Interacts with RSC1A1.</text>
</comment>
<dbReference type="PANTHER" id="PTHR46179">
    <property type="entry name" value="ZINC FINGER PROTEIN"/>
    <property type="match status" value="1"/>
</dbReference>
<keyword evidence="12" id="KW-0479">Metal-binding</keyword>
<feature type="compositionally biased region" description="Pro residues" evidence="33">
    <location>
        <begin position="655"/>
        <end position="668"/>
    </location>
</feature>
<evidence type="ECO:0000256" key="4">
    <source>
        <dbReference type="ARBA" id="ARBA00004496"/>
    </source>
</evidence>
<dbReference type="PANTHER" id="PTHR46179:SF25">
    <property type="entry name" value="METAL RESPONSE ELEMENT-BINDING TRANSCRIPTION FACTOR-1, ISOFORM C"/>
    <property type="match status" value="1"/>
</dbReference>
<dbReference type="FunFam" id="3.30.160.60:FF:000349">
    <property type="entry name" value="metal regulatory transcription factor 1"/>
    <property type="match status" value="1"/>
</dbReference>
<evidence type="ECO:0000256" key="11">
    <source>
        <dbReference type="ARBA" id="ARBA00022679"/>
    </source>
</evidence>
<keyword evidence="15" id="KW-0862">Zinc</keyword>
<evidence type="ECO:0000256" key="1">
    <source>
        <dbReference type="ARBA" id="ARBA00004123"/>
    </source>
</evidence>
<evidence type="ECO:0000256" key="16">
    <source>
        <dbReference type="ARBA" id="ARBA00022946"/>
    </source>
</evidence>
<dbReference type="GO" id="GO:0003700">
    <property type="term" value="F:DNA-binding transcription factor activity"/>
    <property type="evidence" value="ECO:0007669"/>
    <property type="project" value="UniProtKB-ARBA"/>
</dbReference>
<keyword evidence="19" id="KW-0238">DNA-binding</keyword>
<dbReference type="GO" id="GO:0008270">
    <property type="term" value="F:zinc ion binding"/>
    <property type="evidence" value="ECO:0007669"/>
    <property type="project" value="UniProtKB-KW"/>
</dbReference>
<dbReference type="Gene3D" id="3.90.870.10">
    <property type="entry name" value="DHBP synthase"/>
    <property type="match status" value="1"/>
</dbReference>
<dbReference type="SUPFAM" id="SSF57667">
    <property type="entry name" value="beta-beta-alpha zinc fingers"/>
    <property type="match status" value="4"/>
</dbReference>
<dbReference type="GO" id="GO:0005886">
    <property type="term" value="C:plasma membrane"/>
    <property type="evidence" value="ECO:0007669"/>
    <property type="project" value="UniProtKB-SubCell"/>
</dbReference>
<feature type="domain" description="C2H2-type" evidence="34">
    <location>
        <begin position="200"/>
        <end position="229"/>
    </location>
</feature>
<dbReference type="FunFam" id="3.30.160.60:FF:000199">
    <property type="entry name" value="metal regulatory transcription factor 1"/>
    <property type="match status" value="1"/>
</dbReference>
<comment type="function">
    <text evidence="27">Cytoplasmic and mitochondrial threonylcarbamoyl-AMP synthase required for the formation of a threonylcarbamoyl group on adenosine at position 37 (t(6)A37) in tRNAs that read codons beginning with adenine. Catalyzes the conversion of L-threonine, HCO(3)(-)/CO(2) and ATP to give threonylcarbamoyl-AMP (TC-AMP) as the acyladenylate intermediate, with the release of diphosphate. Participates in t(6)A37 formation in cytoplasmic and mitochondrial tRNAs. May regulate the activity of some transporters.</text>
</comment>
<dbReference type="InterPro" id="IPR006070">
    <property type="entry name" value="Sua5-like_dom"/>
</dbReference>
<dbReference type="SUPFAM" id="SSF55821">
    <property type="entry name" value="YrdC/RibB"/>
    <property type="match status" value="1"/>
</dbReference>
<keyword evidence="14 32" id="KW-0863">Zinc-finger</keyword>
<keyword evidence="21" id="KW-0472">Membrane</keyword>
<reference evidence="36 37" key="1">
    <citation type="journal article" date="2013" name="Nat. Commun.">
        <title>Genome analysis reveals insights into physiology and longevity of the Brandt's bat Myotis brandtii.</title>
        <authorList>
            <person name="Seim I."/>
            <person name="Fang X."/>
            <person name="Xiong Z."/>
            <person name="Lobanov A.V."/>
            <person name="Huang Z."/>
            <person name="Ma S."/>
            <person name="Feng Y."/>
            <person name="Turanov A.A."/>
            <person name="Zhu Y."/>
            <person name="Lenz T.L."/>
            <person name="Gerashchenko M.V."/>
            <person name="Fan D."/>
            <person name="Hee Yim S."/>
            <person name="Yao X."/>
            <person name="Jordan D."/>
            <person name="Xiong Y."/>
            <person name="Ma Y."/>
            <person name="Lyapunov A.N."/>
            <person name="Chen G."/>
            <person name="Kulakova O.I."/>
            <person name="Sun Y."/>
            <person name="Lee S.G."/>
            <person name="Bronson R.T."/>
            <person name="Moskalev A.A."/>
            <person name="Sunyaev S.R."/>
            <person name="Zhang G."/>
            <person name="Krogh A."/>
            <person name="Wang J."/>
            <person name="Gladyshev V.N."/>
        </authorList>
    </citation>
    <scope>NUCLEOTIDE SEQUENCE [LARGE SCALE GENOMIC DNA]</scope>
</reference>
<evidence type="ECO:0000256" key="10">
    <source>
        <dbReference type="ARBA" id="ARBA00022553"/>
    </source>
</evidence>
<keyword evidence="9" id="KW-0963">Cytoplasm</keyword>
<dbReference type="FunFam" id="3.30.160.60:FF:002197">
    <property type="entry name" value="Metal regulatory transcription factor 1"/>
    <property type="match status" value="1"/>
</dbReference>
<feature type="domain" description="C2H2-type" evidence="34">
    <location>
        <begin position="229"/>
        <end position="258"/>
    </location>
</feature>
<dbReference type="GO" id="GO:0045944">
    <property type="term" value="P:positive regulation of transcription by RNA polymerase II"/>
    <property type="evidence" value="ECO:0007669"/>
    <property type="project" value="UniProtKB-ARBA"/>
</dbReference>
<dbReference type="FunFam" id="3.30.160.60:FF:000370">
    <property type="entry name" value="Metal regulatory transcription factor 1"/>
    <property type="match status" value="1"/>
</dbReference>
<dbReference type="Pfam" id="PF00096">
    <property type="entry name" value="zf-C2H2"/>
    <property type="match status" value="6"/>
</dbReference>
<evidence type="ECO:0000256" key="28">
    <source>
        <dbReference type="ARBA" id="ARBA00063146"/>
    </source>
</evidence>
<evidence type="ECO:0000256" key="3">
    <source>
        <dbReference type="ARBA" id="ARBA00004202"/>
    </source>
</evidence>
<feature type="domain" description="C2H2-type" evidence="34">
    <location>
        <begin position="170"/>
        <end position="199"/>
    </location>
</feature>
<evidence type="ECO:0000256" key="14">
    <source>
        <dbReference type="ARBA" id="ARBA00022771"/>
    </source>
</evidence>
<keyword evidence="23" id="KW-0804">Transcription</keyword>
<evidence type="ECO:0000256" key="2">
    <source>
        <dbReference type="ARBA" id="ARBA00004173"/>
    </source>
</evidence>
<sequence length="903" mass="97282">MGEHSPDNNIIYFEADEDELTPDDRMLRFVDKNGLVPSSSGTVYDRTTVLIEQDPGTLEDEDDDGQCGEPLPFLVGGEEGFHLIDHEAMSQGYVQHIISPDQIHLTINPGSTPMPRNIEGATLTLQSECPETKRKEVKRYQCTFEGCPRTYSTAGNLRTHQKTHRGEYTFVCNQEGCGKAFLTSYSLRIHVRVHTKEKPFECDVQGCEKAFNTLYRLKAHQRLHTGKTFNCESEGCSKYFTTLSDLRKHIRTHTGEKPFRCDHDGCGKAFAASHHLKTHVRTHTGERPFFCPSNGCEKTFSTQYSLKSHMKGHDNKGHLYNALPTHNGSEDANHSLCLSDLSLLSTDSEFRENSNTTQGQDLSTLSPATIFKSMFQNSEDTAIQEDPQQTAALIESFNGDAESVNDVPPPTGNSASLSLPLVLQPGISEPPQPLLPASAPSAPPPAPSLGPGSQQAAFGNPPALLQPPEVPVPHSTQFAANHQEFLPHPQAPQPVVPGLSVVAGASASAAAVTSAVAAAPQPQSTTEPLPAMVQTLPLGANSVLTNNPTITITPTPSTAILQSSLVMGEQNLQWILNGATSSPQNQEQMQQASKVEKVFFTTAVPVASSTGSSVQQIGLSVPVIIIKQEEACQCQCACRDSAKERAAGRRKGCSSPPPPEPSPQPPEGPSRKLPPQTFSSPPVPLSSSSAIPSSCEQSRQAGTPPDPQTETLSAMDVSEFLSLPNLDTPSNLIPIEALLQGEEELGLTSSFSKYCHVNVPEGLLRDLLPGPVTLVMERSEELNKDLNPFTPLVGIRIPDHAFMQDLAQMFGGPLALTSANLSSQPSSLNVEEFQDLWPQLSLVIDGGPVGDGKSPKCRLGSTVVDLSVPGKFGIIRAGCALENTTDVLQRKYGLLPHRDPAET</sequence>
<dbReference type="FunFam" id="3.90.870.10:FF:000007">
    <property type="entry name" value="YrdC N6-threonylcarbamoyltransferase domain containing"/>
    <property type="match status" value="1"/>
</dbReference>
<dbReference type="InterPro" id="IPR051061">
    <property type="entry name" value="Zinc_finger_trans_reg"/>
</dbReference>
<evidence type="ECO:0000256" key="20">
    <source>
        <dbReference type="ARBA" id="ARBA00023128"/>
    </source>
</evidence>
<evidence type="ECO:0000313" key="36">
    <source>
        <dbReference type="EMBL" id="EPQ09221.1"/>
    </source>
</evidence>
<keyword evidence="10" id="KW-0597">Phosphoprotein</keyword>
<gene>
    <name evidence="36" type="ORF">D623_10028927</name>
</gene>
<keyword evidence="16" id="KW-0809">Transit peptide</keyword>
<dbReference type="PROSITE" id="PS50157">
    <property type="entry name" value="ZINC_FINGER_C2H2_2"/>
    <property type="match status" value="6"/>
</dbReference>
<evidence type="ECO:0000256" key="32">
    <source>
        <dbReference type="PROSITE-ProRule" id="PRU00042"/>
    </source>
</evidence>
<keyword evidence="13" id="KW-0677">Repeat</keyword>
<keyword evidence="20" id="KW-0496">Mitochondrion</keyword>
<keyword evidence="11" id="KW-0808">Transferase</keyword>
<evidence type="ECO:0000256" key="12">
    <source>
        <dbReference type="ARBA" id="ARBA00022723"/>
    </source>
</evidence>
<keyword evidence="37" id="KW-1185">Reference proteome</keyword>
<keyword evidence="8" id="KW-1003">Cell membrane</keyword>
<evidence type="ECO:0000256" key="24">
    <source>
        <dbReference type="ARBA" id="ARBA00023242"/>
    </source>
</evidence>
<feature type="domain" description="YrdC-like" evidence="35">
    <location>
        <begin position="685"/>
        <end position="880"/>
    </location>
</feature>
<dbReference type="GO" id="GO:0005739">
    <property type="term" value="C:mitochondrion"/>
    <property type="evidence" value="ECO:0007669"/>
    <property type="project" value="UniProtKB-SubCell"/>
</dbReference>
<dbReference type="SMART" id="SM00355">
    <property type="entry name" value="ZnF_C2H2"/>
    <property type="match status" value="6"/>
</dbReference>
<comment type="similarity">
    <text evidence="5">Belongs to the SUA5 family.</text>
</comment>
<evidence type="ECO:0000256" key="30">
    <source>
        <dbReference type="ARBA" id="ARBA00083009"/>
    </source>
</evidence>
<evidence type="ECO:0000256" key="26">
    <source>
        <dbReference type="ARBA" id="ARBA00056278"/>
    </source>
</evidence>
<dbReference type="InterPro" id="IPR013087">
    <property type="entry name" value="Znf_C2H2_type"/>
</dbReference>
<feature type="domain" description="C2H2-type" evidence="34">
    <location>
        <begin position="259"/>
        <end position="288"/>
    </location>
</feature>
<evidence type="ECO:0000256" key="31">
    <source>
        <dbReference type="ARBA" id="ARBA00083793"/>
    </source>
</evidence>
<evidence type="ECO:0000256" key="22">
    <source>
        <dbReference type="ARBA" id="ARBA00023159"/>
    </source>
</evidence>
<evidence type="ECO:0000256" key="7">
    <source>
        <dbReference type="ARBA" id="ARBA00015492"/>
    </source>
</evidence>
<evidence type="ECO:0000256" key="33">
    <source>
        <dbReference type="SAM" id="MobiDB-lite"/>
    </source>
</evidence>